<organism evidence="10 11">
    <name type="scientific">Galleria mellonella</name>
    <name type="common">Greater wax moth</name>
    <dbReference type="NCBI Taxonomy" id="7137"/>
    <lineage>
        <taxon>Eukaryota</taxon>
        <taxon>Metazoa</taxon>
        <taxon>Ecdysozoa</taxon>
        <taxon>Arthropoda</taxon>
        <taxon>Hexapoda</taxon>
        <taxon>Insecta</taxon>
        <taxon>Pterygota</taxon>
        <taxon>Neoptera</taxon>
        <taxon>Endopterygota</taxon>
        <taxon>Lepidoptera</taxon>
        <taxon>Glossata</taxon>
        <taxon>Ditrysia</taxon>
        <taxon>Pyraloidea</taxon>
        <taxon>Pyralidae</taxon>
        <taxon>Galleriinae</taxon>
        <taxon>Galleria</taxon>
    </lineage>
</organism>
<dbReference type="Gene3D" id="3.90.70.10">
    <property type="entry name" value="Cysteine proteinases"/>
    <property type="match status" value="1"/>
</dbReference>
<dbReference type="InterPro" id="IPR000668">
    <property type="entry name" value="Peptidase_C1A_C"/>
</dbReference>
<keyword evidence="4" id="KW-0788">Thiol protease</keyword>
<name>A0A6J1WR81_GALME</name>
<accession>A0A6J1WR81</accession>
<dbReference type="PANTHER" id="PTHR12411">
    <property type="entry name" value="CYSTEINE PROTEASE FAMILY C1-RELATED"/>
    <property type="match status" value="1"/>
</dbReference>
<feature type="domain" description="Cathepsin propeptide inhibitor" evidence="9">
    <location>
        <begin position="250"/>
        <end position="306"/>
    </location>
</feature>
<dbReference type="KEGG" id="gmw:113517518"/>
<dbReference type="InterPro" id="IPR025661">
    <property type="entry name" value="Pept_asp_AS"/>
</dbReference>
<protein>
    <submittedName>
        <fullName evidence="11">Digestive cysteine proteinase 2-like</fullName>
    </submittedName>
</protein>
<dbReference type="SUPFAM" id="SSF54001">
    <property type="entry name" value="Cysteine proteinases"/>
    <property type="match status" value="1"/>
</dbReference>
<evidence type="ECO:0000313" key="10">
    <source>
        <dbReference type="Proteomes" id="UP001652740"/>
    </source>
</evidence>
<dbReference type="InterPro" id="IPR000169">
    <property type="entry name" value="Pept_cys_AS"/>
</dbReference>
<keyword evidence="3" id="KW-0378">Hydrolase</keyword>
<sequence>MIFQYSIKMFLLNICLLLCVTLIASEKINNGGSSENELEWPEQFSCQAIKLYLDSGLVEDYKIWRTPKRSRIDYNKGAVKSIIVPSSSRVSYGLKYSIHPQTTNDETNKMVCTIKKGTRFDRQEVETILPSTDYEFESQGPDTINDKSCVKYYSVTDYGSYETRSTLWVTFSNEVNGTVPIRFEEKQYNNEHGYLDSHYIWEFYNYDLEFDDSVFNISQYDCSYETTNKAKAVKDPIIHYENQEDVNRAFESFKLKFDKKYAHKKEHAMRRSIFEKNLRLIRTTNSQNLGYKLAINQFADRTPEEMKRHKGLIRRKQKKSGNIPFPYDDKKLEELSQNLPTEFDTRLLGLVNPVRNQESCGSCWTYGTTAAVEGAIARKNGGRLLTLSNQALIDCAWEYGAFGCDGGSDTAAFQWMIQYGLPTEEEYGPYANQDGYCLIENMTTIYPILGFTDVTPNSIVALKVALINHGPLSTSIDASGSFSFYSGGIFYDLSCTQTNLDHEVTLVGYGEENGDTYWIIKNSWGSNWGIDGYMHISARDNNCGVATEPTYAVV</sequence>
<proteinExistence type="inferred from homology"/>
<dbReference type="RefSeq" id="XP_026758007.2">
    <property type="nucleotide sequence ID" value="XM_026902206.3"/>
</dbReference>
<dbReference type="InterPro" id="IPR013201">
    <property type="entry name" value="Prot_inhib_I29"/>
</dbReference>
<dbReference type="PROSITE" id="PS00639">
    <property type="entry name" value="THIOL_PROTEASE_HIS"/>
    <property type="match status" value="1"/>
</dbReference>
<evidence type="ECO:0000259" key="8">
    <source>
        <dbReference type="SMART" id="SM00645"/>
    </source>
</evidence>
<feature type="domain" description="Peptidase C1A papain C-terminal" evidence="8">
    <location>
        <begin position="339"/>
        <end position="553"/>
    </location>
</feature>
<keyword evidence="7" id="KW-0732">Signal</keyword>
<dbReference type="InterPro" id="IPR039417">
    <property type="entry name" value="Peptidase_C1A_papain-like"/>
</dbReference>
<feature type="chain" id="PRO_5047318401" evidence="7">
    <location>
        <begin position="26"/>
        <end position="554"/>
    </location>
</feature>
<dbReference type="PRINTS" id="PR00705">
    <property type="entry name" value="PAPAIN"/>
</dbReference>
<keyword evidence="5" id="KW-0865">Zymogen</keyword>
<evidence type="ECO:0000256" key="7">
    <source>
        <dbReference type="SAM" id="SignalP"/>
    </source>
</evidence>
<evidence type="ECO:0000256" key="3">
    <source>
        <dbReference type="ARBA" id="ARBA00022801"/>
    </source>
</evidence>
<dbReference type="SMART" id="SM00848">
    <property type="entry name" value="Inhibitor_I29"/>
    <property type="match status" value="1"/>
</dbReference>
<evidence type="ECO:0000313" key="11">
    <source>
        <dbReference type="RefSeq" id="XP_026758007.2"/>
    </source>
</evidence>
<evidence type="ECO:0000256" key="1">
    <source>
        <dbReference type="ARBA" id="ARBA00008455"/>
    </source>
</evidence>
<evidence type="ECO:0000259" key="9">
    <source>
        <dbReference type="SMART" id="SM00848"/>
    </source>
</evidence>
<dbReference type="SMART" id="SM00645">
    <property type="entry name" value="Pept_C1"/>
    <property type="match status" value="1"/>
</dbReference>
<dbReference type="InParanoid" id="A0A6J1WR81"/>
<evidence type="ECO:0000256" key="4">
    <source>
        <dbReference type="ARBA" id="ARBA00022807"/>
    </source>
</evidence>
<dbReference type="GO" id="GO:0008234">
    <property type="term" value="F:cysteine-type peptidase activity"/>
    <property type="evidence" value="ECO:0007669"/>
    <property type="project" value="UniProtKB-KW"/>
</dbReference>
<dbReference type="AlphaFoldDB" id="A0A6J1WR81"/>
<evidence type="ECO:0000256" key="6">
    <source>
        <dbReference type="ARBA" id="ARBA00023157"/>
    </source>
</evidence>
<keyword evidence="10" id="KW-1185">Reference proteome</keyword>
<dbReference type="Pfam" id="PF00112">
    <property type="entry name" value="Peptidase_C1"/>
    <property type="match status" value="1"/>
</dbReference>
<dbReference type="CDD" id="cd02248">
    <property type="entry name" value="Peptidase_C1A"/>
    <property type="match status" value="1"/>
</dbReference>
<evidence type="ECO:0000256" key="2">
    <source>
        <dbReference type="ARBA" id="ARBA00022670"/>
    </source>
</evidence>
<feature type="signal peptide" evidence="7">
    <location>
        <begin position="1"/>
        <end position="25"/>
    </location>
</feature>
<reference evidence="11" key="1">
    <citation type="submission" date="2025-08" db="UniProtKB">
        <authorList>
            <consortium name="RefSeq"/>
        </authorList>
    </citation>
    <scope>IDENTIFICATION</scope>
    <source>
        <tissue evidence="11">Whole larvae</tissue>
    </source>
</reference>
<dbReference type="InterPro" id="IPR038765">
    <property type="entry name" value="Papain-like_cys_pep_sf"/>
</dbReference>
<dbReference type="Pfam" id="PF08246">
    <property type="entry name" value="Inhibitor_I29"/>
    <property type="match status" value="1"/>
</dbReference>
<dbReference type="PROSITE" id="PS00640">
    <property type="entry name" value="THIOL_PROTEASE_ASN"/>
    <property type="match status" value="1"/>
</dbReference>
<dbReference type="PROSITE" id="PS00139">
    <property type="entry name" value="THIOL_PROTEASE_CYS"/>
    <property type="match status" value="1"/>
</dbReference>
<dbReference type="InterPro" id="IPR013128">
    <property type="entry name" value="Peptidase_C1A"/>
</dbReference>
<keyword evidence="6" id="KW-1015">Disulfide bond</keyword>
<comment type="similarity">
    <text evidence="1">Belongs to the peptidase C1 family.</text>
</comment>
<dbReference type="GeneID" id="113517518"/>
<evidence type="ECO:0000256" key="5">
    <source>
        <dbReference type="ARBA" id="ARBA00023145"/>
    </source>
</evidence>
<dbReference type="GO" id="GO:0006508">
    <property type="term" value="P:proteolysis"/>
    <property type="evidence" value="ECO:0007669"/>
    <property type="project" value="UniProtKB-KW"/>
</dbReference>
<dbReference type="InterPro" id="IPR025660">
    <property type="entry name" value="Pept_his_AS"/>
</dbReference>
<gene>
    <name evidence="11" type="primary">LOC113517518</name>
</gene>
<dbReference type="Proteomes" id="UP001652740">
    <property type="component" value="Unplaced"/>
</dbReference>
<keyword evidence="2" id="KW-0645">Protease</keyword>